<gene>
    <name evidence="1" type="ORF">FJZ00_02680</name>
</gene>
<proteinExistence type="predicted"/>
<sequence>MLGILDLLRQRDDAIGRRADLAIVGTAKNVGKTTTLNWLLERLGRAEGGDTAGRDTLGLTSVGRDGEDLDAVTDLPKPRIVPPLGTLVATSETSAERSGSRLSLVTTTPFRTALGQIAIYRVAAVGPVEVSGAVTVAETAEIREWLHRCGADRVMVDGAIDRRASASARVADAVVLATGLALLDAGGGRLAGPREVPGRVATEAPPIARTESVRIAATVEKTAAILRMLVLPASGPVSAPDAGHGAASVATGDPLRSSRRLTGPEGIPAGTASVPAGMTGVLLPGGRFEPWPGGSPLDHAESLVAWLPPEAEALLLAGALTDGVANALLRSGRAAFRILVPDGTHVLCSSETFDTLAARGFGCHAAQPISVLAITANPTSPHVAGVDAQAFVTALQAALPIPVYDLIATPSPP</sequence>
<protein>
    <submittedName>
        <fullName evidence="1">Uncharacterized protein</fullName>
    </submittedName>
</protein>
<reference evidence="1 2" key="1">
    <citation type="submission" date="2019-03" db="EMBL/GenBank/DDBJ databases">
        <title>Lake Tanganyika Metagenome-Assembled Genomes (MAGs).</title>
        <authorList>
            <person name="Tran P."/>
        </authorList>
    </citation>
    <scope>NUCLEOTIDE SEQUENCE [LARGE SCALE GENOMIC DNA]</scope>
    <source>
        <strain evidence="1">K_DeepCast_65m_m2_236</strain>
    </source>
</reference>
<name>A0A937X4C6_9BACT</name>
<dbReference type="AlphaFoldDB" id="A0A937X4C6"/>
<dbReference type="Proteomes" id="UP000703893">
    <property type="component" value="Unassembled WGS sequence"/>
</dbReference>
<evidence type="ECO:0000313" key="2">
    <source>
        <dbReference type="Proteomes" id="UP000703893"/>
    </source>
</evidence>
<accession>A0A937X4C6</accession>
<comment type="caution">
    <text evidence="1">The sequence shown here is derived from an EMBL/GenBank/DDBJ whole genome shotgun (WGS) entry which is preliminary data.</text>
</comment>
<dbReference type="EMBL" id="VGJX01000104">
    <property type="protein sequence ID" value="MBM3274032.1"/>
    <property type="molecule type" value="Genomic_DNA"/>
</dbReference>
<organism evidence="1 2">
    <name type="scientific">Candidatus Tanganyikabacteria bacterium</name>
    <dbReference type="NCBI Taxonomy" id="2961651"/>
    <lineage>
        <taxon>Bacteria</taxon>
        <taxon>Bacillati</taxon>
        <taxon>Candidatus Sericytochromatia</taxon>
        <taxon>Candidatus Tanganyikabacteria</taxon>
    </lineage>
</organism>
<evidence type="ECO:0000313" key="1">
    <source>
        <dbReference type="EMBL" id="MBM3274032.1"/>
    </source>
</evidence>